<evidence type="ECO:0000256" key="1">
    <source>
        <dbReference type="ARBA" id="ARBA00004651"/>
    </source>
</evidence>
<dbReference type="GO" id="GO:0055085">
    <property type="term" value="P:transmembrane transport"/>
    <property type="evidence" value="ECO:0007669"/>
    <property type="project" value="InterPro"/>
</dbReference>
<evidence type="ECO:0000256" key="2">
    <source>
        <dbReference type="ARBA" id="ARBA00022448"/>
    </source>
</evidence>
<evidence type="ECO:0000256" key="6">
    <source>
        <dbReference type="ARBA" id="ARBA00023136"/>
    </source>
</evidence>
<evidence type="ECO:0000256" key="7">
    <source>
        <dbReference type="RuleBase" id="RU363032"/>
    </source>
</evidence>
<dbReference type="RefSeq" id="WP_167694987.1">
    <property type="nucleotide sequence ID" value="NZ_CP118181.1"/>
</dbReference>
<dbReference type="InterPro" id="IPR000515">
    <property type="entry name" value="MetI-like"/>
</dbReference>
<evidence type="ECO:0000313" key="10">
    <source>
        <dbReference type="Proteomes" id="UP000778951"/>
    </source>
</evidence>
<gene>
    <name evidence="9" type="ORF">HCT48_01385</name>
</gene>
<feature type="transmembrane region" description="Helical" evidence="7">
    <location>
        <begin position="181"/>
        <end position="202"/>
    </location>
</feature>
<name>A0A968KV95_9SPIO</name>
<sequence length="314" mass="36125">MKALLRSTAIFGLAKFALRLLGALWLSYTLIFLVLHASGGQVISSDLPLSRQAQEALRKELFLDRPLHQQYFFYLKKIISLEWGYSIHNRQMPLHTILAYAMLITAVLAILAMLLTLPIALAIALIAYFHPTHWIRQVILILMLLLGSLPTLILVPIAFLWIIHFQPSLYGATMIWYHPPWLTILSIVMAIPYIAIFARILYTDLRFHPRQQYLAQYLAMGFSLPRTLWMLRSRMLLPINKYMGTAFAQLLSGSILLEEFFRLPALGTLSLQAIRNRDYPVVLLTSMAFTLIFLLLTQLSAYLHTRLDPRSRYP</sequence>
<dbReference type="PROSITE" id="PS50928">
    <property type="entry name" value="ABC_TM1"/>
    <property type="match status" value="1"/>
</dbReference>
<comment type="caution">
    <text evidence="9">The sequence shown here is derived from an EMBL/GenBank/DDBJ whole genome shotgun (WGS) entry which is preliminary data.</text>
</comment>
<feature type="transmembrane region" description="Helical" evidence="7">
    <location>
        <begin position="20"/>
        <end position="39"/>
    </location>
</feature>
<evidence type="ECO:0000256" key="3">
    <source>
        <dbReference type="ARBA" id="ARBA00022475"/>
    </source>
</evidence>
<dbReference type="PANTHER" id="PTHR43163:SF6">
    <property type="entry name" value="DIPEPTIDE TRANSPORT SYSTEM PERMEASE PROTEIN DPPB-RELATED"/>
    <property type="match status" value="1"/>
</dbReference>
<dbReference type="Pfam" id="PF00528">
    <property type="entry name" value="BPD_transp_1"/>
    <property type="match status" value="1"/>
</dbReference>
<comment type="subcellular location">
    <subcellularLocation>
        <location evidence="1 7">Cell membrane</location>
        <topology evidence="1 7">Multi-pass membrane protein</topology>
    </subcellularLocation>
</comment>
<dbReference type="InterPro" id="IPR035906">
    <property type="entry name" value="MetI-like_sf"/>
</dbReference>
<keyword evidence="3" id="KW-1003">Cell membrane</keyword>
<dbReference type="EMBL" id="JAATLM010000001">
    <property type="protein sequence ID" value="NIZ68873.1"/>
    <property type="molecule type" value="Genomic_DNA"/>
</dbReference>
<dbReference type="SUPFAM" id="SSF161098">
    <property type="entry name" value="MetI-like"/>
    <property type="match status" value="1"/>
</dbReference>
<dbReference type="Proteomes" id="UP000778951">
    <property type="component" value="Unassembled WGS sequence"/>
</dbReference>
<dbReference type="GO" id="GO:0005886">
    <property type="term" value="C:plasma membrane"/>
    <property type="evidence" value="ECO:0007669"/>
    <property type="project" value="UniProtKB-SubCell"/>
</dbReference>
<feature type="transmembrane region" description="Helical" evidence="7">
    <location>
        <begin position="281"/>
        <end position="303"/>
    </location>
</feature>
<proteinExistence type="inferred from homology"/>
<accession>A0A968KV95</accession>
<keyword evidence="6 7" id="KW-0472">Membrane</keyword>
<feature type="transmembrane region" description="Helical" evidence="7">
    <location>
        <begin position="97"/>
        <end position="126"/>
    </location>
</feature>
<dbReference type="PANTHER" id="PTHR43163">
    <property type="entry name" value="DIPEPTIDE TRANSPORT SYSTEM PERMEASE PROTEIN DPPB-RELATED"/>
    <property type="match status" value="1"/>
</dbReference>
<evidence type="ECO:0000256" key="4">
    <source>
        <dbReference type="ARBA" id="ARBA00022692"/>
    </source>
</evidence>
<comment type="similarity">
    <text evidence="7">Belongs to the binding-protein-dependent transport system permease family.</text>
</comment>
<feature type="transmembrane region" description="Helical" evidence="7">
    <location>
        <begin position="138"/>
        <end position="161"/>
    </location>
</feature>
<evidence type="ECO:0000256" key="5">
    <source>
        <dbReference type="ARBA" id="ARBA00022989"/>
    </source>
</evidence>
<evidence type="ECO:0000313" key="9">
    <source>
        <dbReference type="EMBL" id="NIZ68873.1"/>
    </source>
</evidence>
<reference evidence="9" key="1">
    <citation type="submission" date="2020-03" db="EMBL/GenBank/DDBJ databases">
        <title>Spirochaetal bacteria isolated from arthropods constitute a novel genus Entomospira genus novum within the order Spirochaetales.</title>
        <authorList>
            <person name="Grana-Miraglia L."/>
            <person name="Sikutova S."/>
            <person name="Fingerle V."/>
            <person name="Sing A."/>
            <person name="Castillo-Ramirez S."/>
            <person name="Margos G."/>
            <person name="Rudolf I."/>
        </authorList>
    </citation>
    <scope>NUCLEOTIDE SEQUENCE</scope>
    <source>
        <strain evidence="9">BR149</strain>
    </source>
</reference>
<keyword evidence="5 7" id="KW-1133">Transmembrane helix</keyword>
<keyword evidence="4 7" id="KW-0812">Transmembrane</keyword>
<evidence type="ECO:0000259" key="8">
    <source>
        <dbReference type="PROSITE" id="PS50928"/>
    </source>
</evidence>
<keyword evidence="2 7" id="KW-0813">Transport</keyword>
<organism evidence="9 10">
    <name type="scientific">Entomospira culicis</name>
    <dbReference type="NCBI Taxonomy" id="2719989"/>
    <lineage>
        <taxon>Bacteria</taxon>
        <taxon>Pseudomonadati</taxon>
        <taxon>Spirochaetota</taxon>
        <taxon>Spirochaetia</taxon>
        <taxon>Spirochaetales</taxon>
        <taxon>Spirochaetaceae</taxon>
        <taxon>Entomospira</taxon>
    </lineage>
</organism>
<dbReference type="Gene3D" id="1.10.3720.10">
    <property type="entry name" value="MetI-like"/>
    <property type="match status" value="1"/>
</dbReference>
<protein>
    <submittedName>
        <fullName evidence="9">ABC transporter permease</fullName>
    </submittedName>
</protein>
<feature type="domain" description="ABC transmembrane type-1" evidence="8">
    <location>
        <begin position="102"/>
        <end position="300"/>
    </location>
</feature>
<dbReference type="AlphaFoldDB" id="A0A968KV95"/>
<keyword evidence="10" id="KW-1185">Reference proteome</keyword>